<organism evidence="1">
    <name type="scientific">Arundo donax</name>
    <name type="common">Giant reed</name>
    <name type="synonym">Donax arundinaceus</name>
    <dbReference type="NCBI Taxonomy" id="35708"/>
    <lineage>
        <taxon>Eukaryota</taxon>
        <taxon>Viridiplantae</taxon>
        <taxon>Streptophyta</taxon>
        <taxon>Embryophyta</taxon>
        <taxon>Tracheophyta</taxon>
        <taxon>Spermatophyta</taxon>
        <taxon>Magnoliopsida</taxon>
        <taxon>Liliopsida</taxon>
        <taxon>Poales</taxon>
        <taxon>Poaceae</taxon>
        <taxon>PACMAD clade</taxon>
        <taxon>Arundinoideae</taxon>
        <taxon>Arundineae</taxon>
        <taxon>Arundo</taxon>
    </lineage>
</organism>
<dbReference type="AlphaFoldDB" id="A0A0A9CL75"/>
<name>A0A0A9CL75_ARUDO</name>
<sequence>MDIHTRDRALFSSSMSWRREVEEDNNTCEFHQARVMWQSYMPSDQIAS</sequence>
<proteinExistence type="predicted"/>
<dbReference type="EMBL" id="GBRH01225613">
    <property type="protein sequence ID" value="JAD72282.1"/>
    <property type="molecule type" value="Transcribed_RNA"/>
</dbReference>
<reference evidence="1" key="2">
    <citation type="journal article" date="2015" name="Data Brief">
        <title>Shoot transcriptome of the giant reed, Arundo donax.</title>
        <authorList>
            <person name="Barrero R.A."/>
            <person name="Guerrero F.D."/>
            <person name="Moolhuijzen P."/>
            <person name="Goolsby J.A."/>
            <person name="Tidwell J."/>
            <person name="Bellgard S.E."/>
            <person name="Bellgard M.I."/>
        </authorList>
    </citation>
    <scope>NUCLEOTIDE SEQUENCE</scope>
    <source>
        <tissue evidence="1">Shoot tissue taken approximately 20 cm above the soil surface</tissue>
    </source>
</reference>
<evidence type="ECO:0000313" key="1">
    <source>
        <dbReference type="EMBL" id="JAD72282.1"/>
    </source>
</evidence>
<protein>
    <submittedName>
        <fullName evidence="1">Uncharacterized protein</fullName>
    </submittedName>
</protein>
<accession>A0A0A9CL75</accession>
<reference evidence="1" key="1">
    <citation type="submission" date="2014-09" db="EMBL/GenBank/DDBJ databases">
        <authorList>
            <person name="Magalhaes I.L.F."/>
            <person name="Oliveira U."/>
            <person name="Santos F.R."/>
            <person name="Vidigal T.H.D.A."/>
            <person name="Brescovit A.D."/>
            <person name="Santos A.J."/>
        </authorList>
    </citation>
    <scope>NUCLEOTIDE SEQUENCE</scope>
    <source>
        <tissue evidence="1">Shoot tissue taken approximately 20 cm above the soil surface</tissue>
    </source>
</reference>